<feature type="region of interest" description="Disordered" evidence="1">
    <location>
        <begin position="512"/>
        <end position="534"/>
    </location>
</feature>
<dbReference type="EnsemblMetazoa" id="AMEC003461-RA">
    <property type="protein sequence ID" value="AMEC003461-PA"/>
    <property type="gene ID" value="AMEC003461"/>
</dbReference>
<dbReference type="PANTHER" id="PTHR19134:SF540">
    <property type="entry name" value="TYROSINE-PROTEIN PHOSPHATASE 99A"/>
    <property type="match status" value="1"/>
</dbReference>
<dbReference type="Proteomes" id="UP000075902">
    <property type="component" value="Unassembled WGS sequence"/>
</dbReference>
<dbReference type="PROSITE" id="PS50056">
    <property type="entry name" value="TYR_PHOSPHATASE_2"/>
    <property type="match status" value="1"/>
</dbReference>
<dbReference type="GO" id="GO:0004725">
    <property type="term" value="F:protein tyrosine phosphatase activity"/>
    <property type="evidence" value="ECO:0007669"/>
    <property type="project" value="InterPro"/>
</dbReference>
<dbReference type="FunFam" id="3.90.190.10:FF:000097">
    <property type="entry name" value="Tyrosine-protein phosphatase 99A"/>
    <property type="match status" value="1"/>
</dbReference>
<proteinExistence type="predicted"/>
<feature type="compositionally biased region" description="Low complexity" evidence="1">
    <location>
        <begin position="521"/>
        <end position="531"/>
    </location>
</feature>
<evidence type="ECO:0000256" key="1">
    <source>
        <dbReference type="SAM" id="MobiDB-lite"/>
    </source>
</evidence>
<dbReference type="Pfam" id="PF00102">
    <property type="entry name" value="Y_phosphatase"/>
    <property type="match status" value="2"/>
</dbReference>
<evidence type="ECO:0000313" key="4">
    <source>
        <dbReference type="EnsemblMetazoa" id="AMEC003461-PA"/>
    </source>
</evidence>
<dbReference type="VEuPathDB" id="VectorBase:AMEC003461"/>
<evidence type="ECO:0000313" key="5">
    <source>
        <dbReference type="Proteomes" id="UP000075902"/>
    </source>
</evidence>
<dbReference type="InterPro" id="IPR003595">
    <property type="entry name" value="Tyr_Pase_cat"/>
</dbReference>
<dbReference type="PANTHER" id="PTHR19134">
    <property type="entry name" value="RECEPTOR-TYPE TYROSINE-PROTEIN PHOSPHATASE"/>
    <property type="match status" value="1"/>
</dbReference>
<dbReference type="InterPro" id="IPR050348">
    <property type="entry name" value="Protein-Tyr_Phosphatase"/>
</dbReference>
<protein>
    <recommendedName>
        <fullName evidence="6">Tyrosine-protein phosphatase domain-containing protein</fullName>
    </recommendedName>
</protein>
<reference evidence="5" key="1">
    <citation type="submission" date="2014-01" db="EMBL/GenBank/DDBJ databases">
        <title>The Genome Sequence of Anopheles melas CM1001059_A (V2).</title>
        <authorList>
            <consortium name="The Broad Institute Genomics Platform"/>
            <person name="Neafsey D.E."/>
            <person name="Besansky N."/>
            <person name="Howell P."/>
            <person name="Walton C."/>
            <person name="Young S.K."/>
            <person name="Zeng Q."/>
            <person name="Gargeya S."/>
            <person name="Fitzgerald M."/>
            <person name="Haas B."/>
            <person name="Abouelleil A."/>
            <person name="Allen A.W."/>
            <person name="Alvarado L."/>
            <person name="Arachchi H.M."/>
            <person name="Berlin A.M."/>
            <person name="Chapman S.B."/>
            <person name="Gainer-Dewar J."/>
            <person name="Goldberg J."/>
            <person name="Griggs A."/>
            <person name="Gujja S."/>
            <person name="Hansen M."/>
            <person name="Howarth C."/>
            <person name="Imamovic A."/>
            <person name="Ireland A."/>
            <person name="Larimer J."/>
            <person name="McCowan C."/>
            <person name="Murphy C."/>
            <person name="Pearson M."/>
            <person name="Poon T.W."/>
            <person name="Priest M."/>
            <person name="Roberts A."/>
            <person name="Saif S."/>
            <person name="Shea T."/>
            <person name="Sisk P."/>
            <person name="Sykes S."/>
            <person name="Wortman J."/>
            <person name="Nusbaum C."/>
            <person name="Birren B."/>
        </authorList>
    </citation>
    <scope>NUCLEOTIDE SEQUENCE [LARGE SCALE GENOMIC DNA]</scope>
    <source>
        <strain evidence="5">CM1001059</strain>
    </source>
</reference>
<evidence type="ECO:0000259" key="3">
    <source>
        <dbReference type="PROSITE" id="PS50056"/>
    </source>
</evidence>
<dbReference type="SMART" id="SM00404">
    <property type="entry name" value="PTPc_motif"/>
    <property type="match status" value="2"/>
</dbReference>
<accession>A0A182TJI5</accession>
<dbReference type="PROSITE" id="PS50055">
    <property type="entry name" value="TYR_PHOSPHATASE_PTP"/>
    <property type="match status" value="2"/>
</dbReference>
<feature type="domain" description="Tyrosine-protein phosphatase" evidence="2">
    <location>
        <begin position="216"/>
        <end position="468"/>
    </location>
</feature>
<dbReference type="InterPro" id="IPR000387">
    <property type="entry name" value="Tyr_Pase_dom"/>
</dbReference>
<dbReference type="STRING" id="34690.A0A182TJI5"/>
<sequence>MMFAAKHTVTIVWAYVCLVYKLIKCFHAAYYYLDDPQPCQGAQAGLIDWEAPSEIGGEVRGPVAVADFAKHVAQLHADGDIGFSKEYEAIQGEALNDEYPSENSQHPENKGKNRYLNKSTTANLPDGGPIVVHCSAGVGRTGTFIVLDAMLKQIEAKGSLNVFGFLRYIRAQRNYLVQTEEQYIFIHDALVEAITSGETNIKMDAIGGLVNHLDYIDAQYKLIVSYQPKEINLTSSLKPVNAIKNRSSLVPLEGSRVHLTPKPGVEGSDYINATWLHGFRRLRDFIVTQHPVIETFKDFWQMVWDHNAQTVVLLSSVDNMSFLQFWPNESEPIESDYYRIRMVSETSEDNHIVRNFVIQSIQDDYELSVKMLENPGWPDMNNTRSIFDFAVRVHERCSEYRNGPIVVVDRYGGFQACQFCAISSLAMQLEYDQTANIYTYAKLYHNKRPGIWTSYDDIRQIYRILSYMPKDLGLLKCTELRTEFDDAAMMTATPDLYSKICSNGSINNQLTGGTPDGVGNGTTTTTTTTTTSIIAPPGMTIPGVVAGTPNSVCPPMIGIGGTTPSPPATLQNGGTVIVKMNGDDNDELSVVVATGNHHLNLDHNQT</sequence>
<dbReference type="PROSITE" id="PS00383">
    <property type="entry name" value="TYR_PHOSPHATASE_1"/>
    <property type="match status" value="1"/>
</dbReference>
<evidence type="ECO:0000259" key="2">
    <source>
        <dbReference type="PROSITE" id="PS50055"/>
    </source>
</evidence>
<dbReference type="SMART" id="SM00194">
    <property type="entry name" value="PTPc"/>
    <property type="match status" value="1"/>
</dbReference>
<dbReference type="SUPFAM" id="SSF52799">
    <property type="entry name" value="(Phosphotyrosine protein) phosphatases II"/>
    <property type="match status" value="2"/>
</dbReference>
<feature type="domain" description="Tyrosine specific protein phosphatases" evidence="3">
    <location>
        <begin position="113"/>
        <end position="184"/>
    </location>
</feature>
<dbReference type="AlphaFoldDB" id="A0A182TJI5"/>
<dbReference type="InterPro" id="IPR029021">
    <property type="entry name" value="Prot-tyrosine_phosphatase-like"/>
</dbReference>
<dbReference type="PRINTS" id="PR00700">
    <property type="entry name" value="PRTYPHPHTASE"/>
</dbReference>
<dbReference type="InterPro" id="IPR000242">
    <property type="entry name" value="PTP_cat"/>
</dbReference>
<dbReference type="GO" id="GO:0048666">
    <property type="term" value="P:neuron development"/>
    <property type="evidence" value="ECO:0007669"/>
    <property type="project" value="UniProtKB-ARBA"/>
</dbReference>
<keyword evidence="5" id="KW-1185">Reference proteome</keyword>
<feature type="domain" description="Tyrosine-protein phosphatase" evidence="2">
    <location>
        <begin position="70"/>
        <end position="193"/>
    </location>
</feature>
<evidence type="ECO:0008006" key="6">
    <source>
        <dbReference type="Google" id="ProtNLM"/>
    </source>
</evidence>
<name>A0A182TJI5_9DIPT</name>
<dbReference type="Gene3D" id="3.90.190.10">
    <property type="entry name" value="Protein tyrosine phosphatase superfamily"/>
    <property type="match status" value="3"/>
</dbReference>
<organism evidence="4 5">
    <name type="scientific">Anopheles melas</name>
    <dbReference type="NCBI Taxonomy" id="34690"/>
    <lineage>
        <taxon>Eukaryota</taxon>
        <taxon>Metazoa</taxon>
        <taxon>Ecdysozoa</taxon>
        <taxon>Arthropoda</taxon>
        <taxon>Hexapoda</taxon>
        <taxon>Insecta</taxon>
        <taxon>Pterygota</taxon>
        <taxon>Neoptera</taxon>
        <taxon>Endopterygota</taxon>
        <taxon>Diptera</taxon>
        <taxon>Nematocera</taxon>
        <taxon>Culicoidea</taxon>
        <taxon>Culicidae</taxon>
        <taxon>Anophelinae</taxon>
        <taxon>Anopheles</taxon>
    </lineage>
</organism>
<feature type="region of interest" description="Disordered" evidence="1">
    <location>
        <begin position="96"/>
        <end position="121"/>
    </location>
</feature>
<reference evidence="4" key="2">
    <citation type="submission" date="2020-05" db="UniProtKB">
        <authorList>
            <consortium name="EnsemblMetazoa"/>
        </authorList>
    </citation>
    <scope>IDENTIFICATION</scope>
    <source>
        <strain evidence="4">CM1001059</strain>
    </source>
</reference>
<dbReference type="InterPro" id="IPR016130">
    <property type="entry name" value="Tyr_Pase_AS"/>
</dbReference>
<dbReference type="GO" id="GO:0009653">
    <property type="term" value="P:anatomical structure morphogenesis"/>
    <property type="evidence" value="ECO:0007669"/>
    <property type="project" value="UniProtKB-ARBA"/>
</dbReference>